<sequence>MVSISYKAFMEEARLRLDEFSKEDLQTLILQWASNESPNNREAFLTKLTVKEVKPRIGHGDETLIEEIEAFAERVGSGDYVDGFGWDPEILDEREFGDESWTEEMDDFFLEARELLKEGNYEVAEKAYRKLFEVLEMGDEGLPGAYYPGNMLDVEEDEHRALFYRSVYLNARAEERADMLYDTMGDDGYVDASRTKLKDVRDSLDAPLPDFHDFLEEWIECLKGKTPSLYVSELLREAVFLKGGIPAISEFAKVYAEQFPTAYVDWIEALEKEGDTASIIEAATEGLSNIPSNYAVRAEVAEKLAKVGEERKDDKLRLRGLRESFHSNPSVEYLLDLYLTGKKEGCFAEISNEAEIRLIELEKEDRDFTFHNIERRPSMFQEWVLIHARLLAGDHEKVFRMCEGKDSLGWSFGSNPKPVMLIFMMDVLSKRNERTKIFKDQWSFTVGSNPPEMDKYMTLIDYVKETIELTDEQAYFYLDWCKKEIGNRIDAIVGNQKRGSYHKAAKLLVAMAEALANRGTVPDGKDFIATYRSKYPRHTAFKKELTNALQASEL</sequence>
<evidence type="ECO:0000313" key="1">
    <source>
        <dbReference type="EMBL" id="QQK74687.1"/>
    </source>
</evidence>
<dbReference type="KEGG" id="scia:HUG15_03090"/>
<protein>
    <submittedName>
        <fullName evidence="1">Uncharacterized protein</fullName>
    </submittedName>
</protein>
<accession>A0A7T7CAA2</accession>
<dbReference type="EMBL" id="CP054705">
    <property type="protein sequence ID" value="QQK74687.1"/>
    <property type="molecule type" value="Genomic_DNA"/>
</dbReference>
<reference evidence="1 2" key="1">
    <citation type="submission" date="2020-06" db="EMBL/GenBank/DDBJ databases">
        <title>Genomic analysis of Salicibibacter sp. NKC5-3.</title>
        <authorList>
            <person name="Oh Y.J."/>
        </authorList>
    </citation>
    <scope>NUCLEOTIDE SEQUENCE [LARGE SCALE GENOMIC DNA]</scope>
    <source>
        <strain evidence="1 2">NKC5-3</strain>
    </source>
</reference>
<evidence type="ECO:0000313" key="2">
    <source>
        <dbReference type="Proteomes" id="UP000595823"/>
    </source>
</evidence>
<dbReference type="Proteomes" id="UP000595823">
    <property type="component" value="Chromosome"/>
</dbReference>
<name>A0A7T7CAA2_9BACI</name>
<keyword evidence="2" id="KW-1185">Reference proteome</keyword>
<gene>
    <name evidence="1" type="ORF">HUG15_03090</name>
</gene>
<dbReference type="RefSeq" id="WP_200126942.1">
    <property type="nucleotide sequence ID" value="NZ_CP054705.1"/>
</dbReference>
<dbReference type="AlphaFoldDB" id="A0A7T7CAA2"/>
<organism evidence="1 2">
    <name type="scientific">Salicibibacter cibarius</name>
    <dbReference type="NCBI Taxonomy" id="2743000"/>
    <lineage>
        <taxon>Bacteria</taxon>
        <taxon>Bacillati</taxon>
        <taxon>Bacillota</taxon>
        <taxon>Bacilli</taxon>
        <taxon>Bacillales</taxon>
        <taxon>Bacillaceae</taxon>
        <taxon>Salicibibacter</taxon>
    </lineage>
</organism>
<proteinExistence type="predicted"/>